<gene>
    <name evidence="6" type="ORF">SAMN04488561_5820</name>
</gene>
<dbReference type="PANTHER" id="PTHR43335:SF3">
    <property type="entry name" value="ABC TRANSPORTER"/>
    <property type="match status" value="1"/>
</dbReference>
<protein>
    <submittedName>
        <fullName evidence="6">ABC transporter</fullName>
    </submittedName>
</protein>
<evidence type="ECO:0000259" key="5">
    <source>
        <dbReference type="PROSITE" id="PS50893"/>
    </source>
</evidence>
<keyword evidence="4" id="KW-0067">ATP-binding</keyword>
<dbReference type="GO" id="GO:0005524">
    <property type="term" value="F:ATP binding"/>
    <property type="evidence" value="ECO:0007669"/>
    <property type="project" value="UniProtKB-KW"/>
</dbReference>
<proteinExistence type="inferred from homology"/>
<dbReference type="SMART" id="SM00382">
    <property type="entry name" value="AAA"/>
    <property type="match status" value="1"/>
</dbReference>
<dbReference type="RefSeq" id="WP_069115401.1">
    <property type="nucleotide sequence ID" value="NZ_FNUC01000004.1"/>
</dbReference>
<keyword evidence="7" id="KW-1185">Reference proteome</keyword>
<dbReference type="PROSITE" id="PS50893">
    <property type="entry name" value="ABC_TRANSPORTER_2"/>
    <property type="match status" value="1"/>
</dbReference>
<sequence length="207" mass="21791">MNPGLRATGLRKAYRDLVVFDDLELDVPGGGILALTGSNGTGKSTLLECLAGAAPLDAGVIEVGGERSEPSSARHWRAVFGILDDFTWLPDLTVADHLMLMAPGPAPAEVEAALDAFGVAALGRRMPDSLSSGQRRRAALAAARVRPWRVLLLDEPEQHLDAAGVRTLADELTALATPDRCVVLASHSGALVDRLDCAVLDLTPDRA</sequence>
<dbReference type="PANTHER" id="PTHR43335">
    <property type="entry name" value="ABC TRANSPORTER, ATP-BINDING PROTEIN"/>
    <property type="match status" value="1"/>
</dbReference>
<dbReference type="STRING" id="561176.SAMN04488561_5820"/>
<keyword evidence="3" id="KW-0547">Nucleotide-binding</keyword>
<keyword evidence="2" id="KW-0813">Transport</keyword>
<evidence type="ECO:0000256" key="1">
    <source>
        <dbReference type="ARBA" id="ARBA00005417"/>
    </source>
</evidence>
<comment type="similarity">
    <text evidence="1">Belongs to the ABC transporter superfamily.</text>
</comment>
<dbReference type="Proteomes" id="UP000181980">
    <property type="component" value="Unassembled WGS sequence"/>
</dbReference>
<dbReference type="EMBL" id="FNUC01000004">
    <property type="protein sequence ID" value="SEF17342.1"/>
    <property type="molecule type" value="Genomic_DNA"/>
</dbReference>
<evidence type="ECO:0000256" key="4">
    <source>
        <dbReference type="ARBA" id="ARBA00022840"/>
    </source>
</evidence>
<dbReference type="Gene3D" id="3.40.50.300">
    <property type="entry name" value="P-loop containing nucleotide triphosphate hydrolases"/>
    <property type="match status" value="1"/>
</dbReference>
<organism evidence="6 7">
    <name type="scientific">Jiangella alba</name>
    <dbReference type="NCBI Taxonomy" id="561176"/>
    <lineage>
        <taxon>Bacteria</taxon>
        <taxon>Bacillati</taxon>
        <taxon>Actinomycetota</taxon>
        <taxon>Actinomycetes</taxon>
        <taxon>Jiangellales</taxon>
        <taxon>Jiangellaceae</taxon>
        <taxon>Jiangella</taxon>
    </lineage>
</organism>
<evidence type="ECO:0000256" key="2">
    <source>
        <dbReference type="ARBA" id="ARBA00022448"/>
    </source>
</evidence>
<dbReference type="Pfam" id="PF00005">
    <property type="entry name" value="ABC_tran"/>
    <property type="match status" value="1"/>
</dbReference>
<dbReference type="GO" id="GO:0016887">
    <property type="term" value="F:ATP hydrolysis activity"/>
    <property type="evidence" value="ECO:0007669"/>
    <property type="project" value="InterPro"/>
</dbReference>
<evidence type="ECO:0000313" key="6">
    <source>
        <dbReference type="EMBL" id="SEF17342.1"/>
    </source>
</evidence>
<reference evidence="7" key="1">
    <citation type="submission" date="2016-10" db="EMBL/GenBank/DDBJ databases">
        <authorList>
            <person name="Varghese N."/>
            <person name="Submissions S."/>
        </authorList>
    </citation>
    <scope>NUCLEOTIDE SEQUENCE [LARGE SCALE GENOMIC DNA]</scope>
    <source>
        <strain evidence="7">DSM 45237</strain>
    </source>
</reference>
<dbReference type="SUPFAM" id="SSF52540">
    <property type="entry name" value="P-loop containing nucleoside triphosphate hydrolases"/>
    <property type="match status" value="1"/>
</dbReference>
<name>A0A1H5PTZ2_9ACTN</name>
<evidence type="ECO:0000256" key="3">
    <source>
        <dbReference type="ARBA" id="ARBA00022741"/>
    </source>
</evidence>
<evidence type="ECO:0000313" key="7">
    <source>
        <dbReference type="Proteomes" id="UP000181980"/>
    </source>
</evidence>
<dbReference type="OrthoDB" id="6198786at2"/>
<dbReference type="InterPro" id="IPR027417">
    <property type="entry name" value="P-loop_NTPase"/>
</dbReference>
<feature type="domain" description="ABC transporter" evidence="5">
    <location>
        <begin position="5"/>
        <end position="207"/>
    </location>
</feature>
<dbReference type="InterPro" id="IPR003439">
    <property type="entry name" value="ABC_transporter-like_ATP-bd"/>
</dbReference>
<dbReference type="InterPro" id="IPR003593">
    <property type="entry name" value="AAA+_ATPase"/>
</dbReference>
<dbReference type="AlphaFoldDB" id="A0A1H5PTZ2"/>
<accession>A0A1H5PTZ2</accession>